<reference evidence="2 3" key="1">
    <citation type="submission" date="2018-06" db="EMBL/GenBank/DDBJ databases">
        <title>Echinicola strongylocentroti sp. nov., isolated from a sea urchin Strongylocentrotus intermedius.</title>
        <authorList>
            <person name="Bae S.S."/>
        </authorList>
    </citation>
    <scope>NUCLEOTIDE SEQUENCE [LARGE SCALE GENOMIC DNA]</scope>
    <source>
        <strain evidence="2 3">MEBiC08714</strain>
    </source>
</reference>
<keyword evidence="3" id="KW-1185">Reference proteome</keyword>
<gene>
    <name evidence="2" type="ORF">DN752_06940</name>
</gene>
<evidence type="ECO:0000313" key="3">
    <source>
        <dbReference type="Proteomes" id="UP000248688"/>
    </source>
</evidence>
<dbReference type="AlphaFoldDB" id="A0A2Z4IFY7"/>
<dbReference type="Proteomes" id="UP000248688">
    <property type="component" value="Chromosome"/>
</dbReference>
<organism evidence="2 3">
    <name type="scientific">Echinicola strongylocentroti</name>
    <dbReference type="NCBI Taxonomy" id="1795355"/>
    <lineage>
        <taxon>Bacteria</taxon>
        <taxon>Pseudomonadati</taxon>
        <taxon>Bacteroidota</taxon>
        <taxon>Cytophagia</taxon>
        <taxon>Cytophagales</taxon>
        <taxon>Cyclobacteriaceae</taxon>
        <taxon>Echinicola</taxon>
    </lineage>
</organism>
<accession>A0A2Z4IFY7</accession>
<dbReference type="RefSeq" id="WP_112783271.1">
    <property type="nucleotide sequence ID" value="NZ_CP030041.1"/>
</dbReference>
<keyword evidence="1" id="KW-1133">Transmembrane helix</keyword>
<feature type="transmembrane region" description="Helical" evidence="1">
    <location>
        <begin position="40"/>
        <end position="58"/>
    </location>
</feature>
<sequence>MDSYDIMLYVGYLLIGLGALAAILMPLVKSIDNPKSLLKIGVGVIGVAVLFFLAYSLASDEVAPKYAVAPFNITESSSKAVGGILFTTYALFALALVGIVATELNKLIK</sequence>
<feature type="transmembrane region" description="Helical" evidence="1">
    <location>
        <begin position="80"/>
        <end position="101"/>
    </location>
</feature>
<keyword evidence="1" id="KW-0812">Transmembrane</keyword>
<evidence type="ECO:0000313" key="2">
    <source>
        <dbReference type="EMBL" id="AWW29874.1"/>
    </source>
</evidence>
<dbReference type="EMBL" id="CP030041">
    <property type="protein sequence ID" value="AWW29874.1"/>
    <property type="molecule type" value="Genomic_DNA"/>
</dbReference>
<proteinExistence type="predicted"/>
<feature type="transmembrane region" description="Helical" evidence="1">
    <location>
        <begin position="6"/>
        <end position="28"/>
    </location>
</feature>
<keyword evidence="1" id="KW-0472">Membrane</keyword>
<protein>
    <submittedName>
        <fullName evidence="2">Uncharacterized protein</fullName>
    </submittedName>
</protein>
<dbReference type="KEGG" id="est:DN752_06940"/>
<name>A0A2Z4IFY7_9BACT</name>
<evidence type="ECO:0000256" key="1">
    <source>
        <dbReference type="SAM" id="Phobius"/>
    </source>
</evidence>
<dbReference type="OrthoDB" id="982648at2"/>